<dbReference type="Proteomes" id="UP001345827">
    <property type="component" value="Unassembled WGS sequence"/>
</dbReference>
<proteinExistence type="predicted"/>
<evidence type="ECO:0000256" key="2">
    <source>
        <dbReference type="SAM" id="SignalP"/>
    </source>
</evidence>
<keyword evidence="4" id="KW-1185">Reference proteome</keyword>
<comment type="caution">
    <text evidence="3">The sequence shown here is derived from an EMBL/GenBank/DDBJ whole genome shotgun (WGS) entry which is preliminary data.</text>
</comment>
<organism evidence="3 4">
    <name type="scientific">Vermiconidia calcicola</name>
    <dbReference type="NCBI Taxonomy" id="1690605"/>
    <lineage>
        <taxon>Eukaryota</taxon>
        <taxon>Fungi</taxon>
        <taxon>Dikarya</taxon>
        <taxon>Ascomycota</taxon>
        <taxon>Pezizomycotina</taxon>
        <taxon>Dothideomycetes</taxon>
        <taxon>Dothideomycetidae</taxon>
        <taxon>Mycosphaerellales</taxon>
        <taxon>Extremaceae</taxon>
        <taxon>Vermiconidia</taxon>
    </lineage>
</organism>
<feature type="signal peptide" evidence="2">
    <location>
        <begin position="1"/>
        <end position="22"/>
    </location>
</feature>
<evidence type="ECO:0000256" key="1">
    <source>
        <dbReference type="SAM" id="MobiDB-lite"/>
    </source>
</evidence>
<accession>A0AAV9Q5K9</accession>
<feature type="region of interest" description="Disordered" evidence="1">
    <location>
        <begin position="117"/>
        <end position="138"/>
    </location>
</feature>
<sequence>MTRNTLLKALATFLCLSVSVVAAGDAPNTMADGAIDQATVQKYKALVDREQHDDASRTSSDPATKTFDSSVFESPFRWTDIIHGAWALTTCDPSCAACPAGCNPVCCARRPLPGVPPPIPEPPSASTSRKPHPSGHPPPDRSPLSCPCRCGPDCPPNIQAVCCVAGEAKDDAAKSGSQQEPLDDVHQDIGFRPLVCPCHCEASCPTWIQAICCDTPGSDVAEGTLDEPRHDLGSVMQNAAGDPVSVLAAVNTAIEQSFITTDLVRGLERTSEIAYDKSRNIFQIVLDVIVGPEDQKTAIKQSFQVIDGSRLWEQEQVLLGLAFMARVDGVDIKKQYLTGLEKGLPILSGTKKTASQEDRHDEL</sequence>
<dbReference type="EMBL" id="JAXLQG010000009">
    <property type="protein sequence ID" value="KAK5535747.1"/>
    <property type="molecule type" value="Genomic_DNA"/>
</dbReference>
<evidence type="ECO:0000313" key="3">
    <source>
        <dbReference type="EMBL" id="KAK5535747.1"/>
    </source>
</evidence>
<evidence type="ECO:0000313" key="4">
    <source>
        <dbReference type="Proteomes" id="UP001345827"/>
    </source>
</evidence>
<protein>
    <submittedName>
        <fullName evidence="3">Uncharacterized protein</fullName>
    </submittedName>
</protein>
<keyword evidence="2" id="KW-0732">Signal</keyword>
<reference evidence="3 4" key="1">
    <citation type="submission" date="2023-06" db="EMBL/GenBank/DDBJ databases">
        <title>Black Yeasts Isolated from many extreme environments.</title>
        <authorList>
            <person name="Coleine C."/>
            <person name="Stajich J.E."/>
            <person name="Selbmann L."/>
        </authorList>
    </citation>
    <scope>NUCLEOTIDE SEQUENCE [LARGE SCALE GENOMIC DNA]</scope>
    <source>
        <strain evidence="3 4">CCFEE 5887</strain>
    </source>
</reference>
<gene>
    <name evidence="3" type="ORF">LTR25_005649</name>
</gene>
<feature type="chain" id="PRO_5044012754" evidence="2">
    <location>
        <begin position="23"/>
        <end position="363"/>
    </location>
</feature>
<dbReference type="AlphaFoldDB" id="A0AAV9Q5K9"/>
<name>A0AAV9Q5K9_9PEZI</name>